<reference evidence="1 2" key="1">
    <citation type="submission" date="2018-03" db="EMBL/GenBank/DDBJ databases">
        <title>Marinobacter brunus sp. nov., a marine bacterium of Gamma-proteobacteria isolated from the surface seawater of the South China Sea.</title>
        <authorList>
            <person name="Cheng H."/>
            <person name="Wu Y.-H."/>
            <person name="Xamxidin M."/>
            <person name="Xu X.-W."/>
        </authorList>
    </citation>
    <scope>NUCLEOTIDE SEQUENCE [LARGE SCALE GENOMIC DNA]</scope>
    <source>
        <strain evidence="1 2">NH169-3</strain>
    </source>
</reference>
<evidence type="ECO:0000313" key="1">
    <source>
        <dbReference type="EMBL" id="PSF07048.1"/>
    </source>
</evidence>
<name>A0A2T1KAI9_9GAMM</name>
<keyword evidence="2" id="KW-1185">Reference proteome</keyword>
<accession>A0A2T1KAI9</accession>
<protein>
    <submittedName>
        <fullName evidence="1">Uncharacterized protein</fullName>
    </submittedName>
</protein>
<proteinExistence type="predicted"/>
<dbReference type="AlphaFoldDB" id="A0A2T1KAI9"/>
<organism evidence="1 2">
    <name type="scientific">Marinobacter fuscus</name>
    <dbReference type="NCBI Taxonomy" id="2109942"/>
    <lineage>
        <taxon>Bacteria</taxon>
        <taxon>Pseudomonadati</taxon>
        <taxon>Pseudomonadota</taxon>
        <taxon>Gammaproteobacteria</taxon>
        <taxon>Pseudomonadales</taxon>
        <taxon>Marinobacteraceae</taxon>
        <taxon>Marinobacter</taxon>
    </lineage>
</organism>
<evidence type="ECO:0000313" key="2">
    <source>
        <dbReference type="Proteomes" id="UP000239866"/>
    </source>
</evidence>
<sequence length="69" mass="7765">MSRARGQPNILAPIREAIRRVIDEDGLAALLVVQKYADRGIKSLSNELLRKCLTVWQYALSLNVKCTPK</sequence>
<gene>
    <name evidence="1" type="ORF">C7H09_09595</name>
</gene>
<dbReference type="EMBL" id="PXNP01000076">
    <property type="protein sequence ID" value="PSF07048.1"/>
    <property type="molecule type" value="Genomic_DNA"/>
</dbReference>
<comment type="caution">
    <text evidence="1">The sequence shown here is derived from an EMBL/GenBank/DDBJ whole genome shotgun (WGS) entry which is preliminary data.</text>
</comment>
<dbReference type="Proteomes" id="UP000239866">
    <property type="component" value="Unassembled WGS sequence"/>
</dbReference>